<comment type="caution">
    <text evidence="7">The sequence shown here is derived from an EMBL/GenBank/DDBJ whole genome shotgun (WGS) entry which is preliminary data.</text>
</comment>
<dbReference type="GO" id="GO:0006397">
    <property type="term" value="P:mRNA processing"/>
    <property type="evidence" value="ECO:0007669"/>
    <property type="project" value="UniProtKB-KW"/>
</dbReference>
<dbReference type="CDD" id="cd12230">
    <property type="entry name" value="RRM1_U2AF65"/>
    <property type="match status" value="1"/>
</dbReference>
<name>A0A8S1RKI0_9CILI</name>
<evidence type="ECO:0000313" key="8">
    <source>
        <dbReference type="Proteomes" id="UP000692954"/>
    </source>
</evidence>
<feature type="compositionally biased region" description="Pro residues" evidence="5">
    <location>
        <begin position="50"/>
        <end position="60"/>
    </location>
</feature>
<reference evidence="7" key="1">
    <citation type="submission" date="2021-01" db="EMBL/GenBank/DDBJ databases">
        <authorList>
            <consortium name="Genoscope - CEA"/>
            <person name="William W."/>
        </authorList>
    </citation>
    <scope>NUCLEOTIDE SEQUENCE</scope>
</reference>
<evidence type="ECO:0000256" key="3">
    <source>
        <dbReference type="ARBA" id="ARBA00023187"/>
    </source>
</evidence>
<feature type="region of interest" description="Disordered" evidence="5">
    <location>
        <begin position="1"/>
        <end position="74"/>
    </location>
</feature>
<dbReference type="InterPro" id="IPR000504">
    <property type="entry name" value="RRM_dom"/>
</dbReference>
<gene>
    <name evidence="7" type="ORF">PSON_ATCC_30995.1.T1810040</name>
</gene>
<dbReference type="GO" id="GO:0003723">
    <property type="term" value="F:RNA binding"/>
    <property type="evidence" value="ECO:0007669"/>
    <property type="project" value="UniProtKB-UniRule"/>
</dbReference>
<keyword evidence="3" id="KW-0508">mRNA splicing</keyword>
<accession>A0A8S1RKI0</accession>
<dbReference type="OrthoDB" id="311388at2759"/>
<proteinExistence type="predicted"/>
<evidence type="ECO:0000256" key="1">
    <source>
        <dbReference type="ARBA" id="ARBA00022664"/>
    </source>
</evidence>
<sequence length="404" mass="46212">MDNKKKLKKKVDDSDSSDLDEQLNEISKKYKNRPRPEKQEIPILKKVKPPEPPPQPPQPTALPQLSSFKKSDSGAYKVPQHLHKNYPHAVRLYLGNLPDNVDKDHLHNYIRQQMESHGAVLDPGDPVIQVQLQPGQKYCFVQFRSIEETEAALQIETINYQGKPLKFKRVKDYDISPRIEGEREVPKILPKEPAQKLFVCGLAPDTDNDALANILSEYGNLKSLNVVRDTKNVCKGFAFCEFETDLETQNCVNGLNNKVIGGRLLQVKKNAQLPTPTQDYIIDTITLGEQSAFELKLQQINQMKVSSVVVINNAVRIKNIEDDYEFNFVVKDLKKEIEKIGRLISMVVPRKKDGYSEGIGKVFVEFENEQFAKIAIILLQNKKYDGREIDIAFYDPRLYADKQY</sequence>
<dbReference type="SMART" id="SM00360">
    <property type="entry name" value="RRM"/>
    <property type="match status" value="3"/>
</dbReference>
<evidence type="ECO:0000259" key="6">
    <source>
        <dbReference type="PROSITE" id="PS50102"/>
    </source>
</evidence>
<dbReference type="PROSITE" id="PS50102">
    <property type="entry name" value="RRM"/>
    <property type="match status" value="3"/>
</dbReference>
<dbReference type="Pfam" id="PF00076">
    <property type="entry name" value="RRM_1"/>
    <property type="match status" value="2"/>
</dbReference>
<feature type="domain" description="RRM" evidence="6">
    <location>
        <begin position="313"/>
        <end position="396"/>
    </location>
</feature>
<evidence type="ECO:0000256" key="4">
    <source>
        <dbReference type="PROSITE-ProRule" id="PRU00176"/>
    </source>
</evidence>
<evidence type="ECO:0000313" key="7">
    <source>
        <dbReference type="EMBL" id="CAD8127913.1"/>
    </source>
</evidence>
<organism evidence="7 8">
    <name type="scientific">Paramecium sonneborni</name>
    <dbReference type="NCBI Taxonomy" id="65129"/>
    <lineage>
        <taxon>Eukaryota</taxon>
        <taxon>Sar</taxon>
        <taxon>Alveolata</taxon>
        <taxon>Ciliophora</taxon>
        <taxon>Intramacronucleata</taxon>
        <taxon>Oligohymenophorea</taxon>
        <taxon>Peniculida</taxon>
        <taxon>Parameciidae</taxon>
        <taxon>Paramecium</taxon>
    </lineage>
</organism>
<dbReference type="Proteomes" id="UP000692954">
    <property type="component" value="Unassembled WGS sequence"/>
</dbReference>
<protein>
    <recommendedName>
        <fullName evidence="6">RRM domain-containing protein</fullName>
    </recommendedName>
</protein>
<dbReference type="GO" id="GO:0008380">
    <property type="term" value="P:RNA splicing"/>
    <property type="evidence" value="ECO:0007669"/>
    <property type="project" value="UniProtKB-KW"/>
</dbReference>
<keyword evidence="1" id="KW-0507">mRNA processing</keyword>
<keyword evidence="8" id="KW-1185">Reference proteome</keyword>
<dbReference type="PANTHER" id="PTHR23139">
    <property type="entry name" value="RNA-BINDING PROTEIN"/>
    <property type="match status" value="1"/>
</dbReference>
<evidence type="ECO:0000256" key="5">
    <source>
        <dbReference type="SAM" id="MobiDB-lite"/>
    </source>
</evidence>
<dbReference type="AlphaFoldDB" id="A0A8S1RKI0"/>
<dbReference type="CDD" id="cd12232">
    <property type="entry name" value="RRM3_U2AF65"/>
    <property type="match status" value="1"/>
</dbReference>
<feature type="compositionally biased region" description="Acidic residues" evidence="5">
    <location>
        <begin position="14"/>
        <end position="23"/>
    </location>
</feature>
<dbReference type="EMBL" id="CAJJDN010000181">
    <property type="protein sequence ID" value="CAD8127913.1"/>
    <property type="molecule type" value="Genomic_DNA"/>
</dbReference>
<keyword evidence="2 4" id="KW-0694">RNA-binding</keyword>
<evidence type="ECO:0000256" key="2">
    <source>
        <dbReference type="ARBA" id="ARBA00022884"/>
    </source>
</evidence>
<feature type="domain" description="RRM" evidence="6">
    <location>
        <begin position="195"/>
        <end position="272"/>
    </location>
</feature>
<feature type="domain" description="RRM" evidence="6">
    <location>
        <begin position="90"/>
        <end position="172"/>
    </location>
</feature>